<evidence type="ECO:0000256" key="2">
    <source>
        <dbReference type="ARBA" id="ARBA00009677"/>
    </source>
</evidence>
<comment type="subcellular location">
    <subcellularLocation>
        <location evidence="1">Bacterial flagellum basal body</location>
    </subcellularLocation>
</comment>
<sequence>MSIDVSLQALHAFSLAQAVTANNVANVETPGFQASQTVLESGPEDRGVRVAAIVPDETPGPPVPGYPSPDALDMSTYDNSYAEGSNVNLAGEMVDLMTAQRAYEANLVSIASYDQMTGTVLDIMA</sequence>
<accession>S7URQ0</accession>
<comment type="similarity">
    <text evidence="2">Belongs to the flagella basal body rod proteins family.</text>
</comment>
<dbReference type="PATRIC" id="fig|1121439.3.peg.743"/>
<organism evidence="6 7">
    <name type="scientific">Alkalidesulfovibrio alkalitolerans DSM 16529</name>
    <dbReference type="NCBI Taxonomy" id="1121439"/>
    <lineage>
        <taxon>Bacteria</taxon>
        <taxon>Pseudomonadati</taxon>
        <taxon>Thermodesulfobacteriota</taxon>
        <taxon>Desulfovibrionia</taxon>
        <taxon>Desulfovibrionales</taxon>
        <taxon>Desulfovibrionaceae</taxon>
        <taxon>Alkalidesulfovibrio</taxon>
    </lineage>
</organism>
<reference evidence="6 7" key="1">
    <citation type="journal article" date="2013" name="Genome Announc.">
        <title>Draft genome sequences for three mercury-methylating, sulfate-reducing bacteria.</title>
        <authorList>
            <person name="Brown S.D."/>
            <person name="Hurt R.A.Jr."/>
            <person name="Gilmour C.C."/>
            <person name="Elias D.A."/>
        </authorList>
    </citation>
    <scope>NUCLEOTIDE SEQUENCE [LARGE SCALE GENOMIC DNA]</scope>
    <source>
        <strain evidence="6 7">DSM 16529</strain>
    </source>
</reference>
<evidence type="ECO:0000256" key="3">
    <source>
        <dbReference type="ARBA" id="ARBA00023143"/>
    </source>
</evidence>
<dbReference type="Pfam" id="PF00460">
    <property type="entry name" value="Flg_bb_rod"/>
    <property type="match status" value="1"/>
</dbReference>
<dbReference type="EMBL" id="ATHI01000005">
    <property type="protein sequence ID" value="EPR34988.1"/>
    <property type="molecule type" value="Genomic_DNA"/>
</dbReference>
<keyword evidence="3" id="KW-0975">Bacterial flagellum</keyword>
<dbReference type="RefSeq" id="WP_020886237.1">
    <property type="nucleotide sequence ID" value="NZ_ATHI01000005.1"/>
</dbReference>
<dbReference type="Proteomes" id="UP000014975">
    <property type="component" value="Unassembled WGS sequence"/>
</dbReference>
<dbReference type="InterPro" id="IPR019776">
    <property type="entry name" value="Flagellar_basal_body_rod_CS"/>
</dbReference>
<dbReference type="PANTHER" id="PTHR30435:SF19">
    <property type="entry name" value="FLAGELLAR BASAL-BODY ROD PROTEIN FLGG"/>
    <property type="match status" value="1"/>
</dbReference>
<dbReference type="InterPro" id="IPR001444">
    <property type="entry name" value="Flag_bb_rod_N"/>
</dbReference>
<evidence type="ECO:0000259" key="4">
    <source>
        <dbReference type="Pfam" id="PF00460"/>
    </source>
</evidence>
<dbReference type="PANTHER" id="PTHR30435">
    <property type="entry name" value="FLAGELLAR PROTEIN"/>
    <property type="match status" value="1"/>
</dbReference>
<gene>
    <name evidence="6" type="ORF">dsat_2351</name>
</gene>
<feature type="domain" description="Flagellar basal-body/hook protein C-terminal" evidence="5">
    <location>
        <begin position="80"/>
        <end position="122"/>
    </location>
</feature>
<evidence type="ECO:0000259" key="5">
    <source>
        <dbReference type="Pfam" id="PF06429"/>
    </source>
</evidence>
<dbReference type="InterPro" id="IPR010930">
    <property type="entry name" value="Flg_bb/hook_C_dom"/>
</dbReference>
<comment type="caution">
    <text evidence="6">The sequence shown here is derived from an EMBL/GenBank/DDBJ whole genome shotgun (WGS) entry which is preliminary data.</text>
</comment>
<dbReference type="Pfam" id="PF06429">
    <property type="entry name" value="Flg_bbr_C"/>
    <property type="match status" value="1"/>
</dbReference>
<dbReference type="OrthoDB" id="7357187at2"/>
<dbReference type="GO" id="GO:0009425">
    <property type="term" value="C:bacterial-type flagellum basal body"/>
    <property type="evidence" value="ECO:0007669"/>
    <property type="project" value="UniProtKB-SubCell"/>
</dbReference>
<dbReference type="GO" id="GO:0071978">
    <property type="term" value="P:bacterial-type flagellum-dependent swarming motility"/>
    <property type="evidence" value="ECO:0007669"/>
    <property type="project" value="TreeGrafter"/>
</dbReference>
<keyword evidence="7" id="KW-1185">Reference proteome</keyword>
<proteinExistence type="inferred from homology"/>
<dbReference type="PROSITE" id="PS00588">
    <property type="entry name" value="FLAGELLA_BB_ROD"/>
    <property type="match status" value="1"/>
</dbReference>
<evidence type="ECO:0008006" key="8">
    <source>
        <dbReference type="Google" id="ProtNLM"/>
    </source>
</evidence>
<dbReference type="AlphaFoldDB" id="S7URQ0"/>
<dbReference type="eggNOG" id="COG4786">
    <property type="taxonomic scope" value="Bacteria"/>
</dbReference>
<evidence type="ECO:0000256" key="1">
    <source>
        <dbReference type="ARBA" id="ARBA00004117"/>
    </source>
</evidence>
<dbReference type="STRING" id="1121439.dsat_2351"/>
<name>S7URQ0_9BACT</name>
<feature type="domain" description="Flagellar basal body rod protein N-terminal" evidence="4">
    <location>
        <begin position="3"/>
        <end position="33"/>
    </location>
</feature>
<evidence type="ECO:0000313" key="7">
    <source>
        <dbReference type="Proteomes" id="UP000014975"/>
    </source>
</evidence>
<protein>
    <recommendedName>
        <fullName evidence="8">Flagellar basal body rod protein</fullName>
    </recommendedName>
</protein>
<evidence type="ECO:0000313" key="6">
    <source>
        <dbReference type="EMBL" id="EPR34988.1"/>
    </source>
</evidence>